<evidence type="ECO:0000313" key="2">
    <source>
        <dbReference type="Proteomes" id="UP000036403"/>
    </source>
</evidence>
<protein>
    <submittedName>
        <fullName evidence="1">Reverse transcriptase</fullName>
    </submittedName>
</protein>
<comment type="caution">
    <text evidence="1">The sequence shown here is derived from an EMBL/GenBank/DDBJ whole genome shotgun (WGS) entry which is preliminary data.</text>
</comment>
<name>A0A0J7KFA5_LASNI</name>
<dbReference type="OrthoDB" id="7700944at2759"/>
<proteinExistence type="predicted"/>
<dbReference type="EMBL" id="LBMM01008162">
    <property type="protein sequence ID" value="KMQ89093.1"/>
    <property type="molecule type" value="Genomic_DNA"/>
</dbReference>
<sequence>MQRDDYARMLGKVGRLARRLSPRPVIVAEDFNAKETVARRREKESRSKQWALRKLDGNAFMASIQCALMTKRSALEEDLEGKLHWVLGTMETACEASMPRTKFQPPKKGYWESEQIAELRQKLVRAKRRAIRCRNREGHDETWGEYRSLRDELRKEIRVAKAKSWGELLSSLDRDPWGRPYKLVLGKLKQAASPVTEAINPLFVRRVIDTRFPEMEDGYDDPIPEREVE</sequence>
<gene>
    <name evidence="1" type="ORF">RF55_11309</name>
</gene>
<dbReference type="PaxDb" id="67767-A0A0J7KFA5"/>
<dbReference type="AlphaFoldDB" id="A0A0J7KFA5"/>
<evidence type="ECO:0000313" key="1">
    <source>
        <dbReference type="EMBL" id="KMQ89093.1"/>
    </source>
</evidence>
<organism evidence="1 2">
    <name type="scientific">Lasius niger</name>
    <name type="common">Black garden ant</name>
    <dbReference type="NCBI Taxonomy" id="67767"/>
    <lineage>
        <taxon>Eukaryota</taxon>
        <taxon>Metazoa</taxon>
        <taxon>Ecdysozoa</taxon>
        <taxon>Arthropoda</taxon>
        <taxon>Hexapoda</taxon>
        <taxon>Insecta</taxon>
        <taxon>Pterygota</taxon>
        <taxon>Neoptera</taxon>
        <taxon>Endopterygota</taxon>
        <taxon>Hymenoptera</taxon>
        <taxon>Apocrita</taxon>
        <taxon>Aculeata</taxon>
        <taxon>Formicoidea</taxon>
        <taxon>Formicidae</taxon>
        <taxon>Formicinae</taxon>
        <taxon>Lasius</taxon>
        <taxon>Lasius</taxon>
    </lineage>
</organism>
<keyword evidence="1" id="KW-0808">Transferase</keyword>
<keyword evidence="2" id="KW-1185">Reference proteome</keyword>
<dbReference type="GO" id="GO:0003964">
    <property type="term" value="F:RNA-directed DNA polymerase activity"/>
    <property type="evidence" value="ECO:0007669"/>
    <property type="project" value="UniProtKB-KW"/>
</dbReference>
<keyword evidence="1" id="KW-0695">RNA-directed DNA polymerase</keyword>
<reference evidence="1 2" key="1">
    <citation type="submission" date="2015-04" db="EMBL/GenBank/DDBJ databases">
        <title>Lasius niger genome sequencing.</title>
        <authorList>
            <person name="Konorov E.A."/>
            <person name="Nikitin M.A."/>
            <person name="Kirill M.V."/>
            <person name="Chang P."/>
        </authorList>
    </citation>
    <scope>NUCLEOTIDE SEQUENCE [LARGE SCALE GENOMIC DNA]</scope>
    <source>
        <tissue evidence="1">Whole</tissue>
    </source>
</reference>
<keyword evidence="1" id="KW-0548">Nucleotidyltransferase</keyword>
<accession>A0A0J7KFA5</accession>
<dbReference type="Proteomes" id="UP000036403">
    <property type="component" value="Unassembled WGS sequence"/>
</dbReference>